<accession>A0AAF0Q0S2</accession>
<feature type="transmembrane region" description="Helical" evidence="6">
    <location>
        <begin position="154"/>
        <end position="181"/>
    </location>
</feature>
<comment type="subcellular location">
    <subcellularLocation>
        <location evidence="1 6">Endoplasmic reticulum membrane</location>
        <topology evidence="1 6">Multi-pass membrane protein</topology>
    </subcellularLocation>
</comment>
<evidence type="ECO:0000256" key="6">
    <source>
        <dbReference type="RuleBase" id="RU363132"/>
    </source>
</evidence>
<gene>
    <name evidence="8" type="ORF">MTR67_007728</name>
</gene>
<dbReference type="Proteomes" id="UP001234989">
    <property type="component" value="Chromosome 2"/>
</dbReference>
<name>A0AAF0Q0S2_SOLVR</name>
<evidence type="ECO:0000313" key="8">
    <source>
        <dbReference type="EMBL" id="WMV14343.1"/>
    </source>
</evidence>
<keyword evidence="9" id="KW-1185">Reference proteome</keyword>
<dbReference type="PROSITE" id="PS50845">
    <property type="entry name" value="RETICULON"/>
    <property type="match status" value="1"/>
</dbReference>
<comment type="caution">
    <text evidence="6">Lacks conserved residue(s) required for the propagation of feature annotation.</text>
</comment>
<evidence type="ECO:0000259" key="7">
    <source>
        <dbReference type="PROSITE" id="PS50845"/>
    </source>
</evidence>
<dbReference type="PANTHER" id="PTHR10994:SF193">
    <property type="entry name" value="RETICULON-LIKE PROTEIN"/>
    <property type="match status" value="1"/>
</dbReference>
<keyword evidence="2 6" id="KW-0812">Transmembrane</keyword>
<reference evidence="8" key="1">
    <citation type="submission" date="2023-08" db="EMBL/GenBank/DDBJ databases">
        <title>A de novo genome assembly of Solanum verrucosum Schlechtendal, a Mexican diploid species geographically isolated from the other diploid A-genome species in potato relatives.</title>
        <authorList>
            <person name="Hosaka K."/>
        </authorList>
    </citation>
    <scope>NUCLEOTIDE SEQUENCE</scope>
    <source>
        <tissue evidence="8">Young leaves</tissue>
    </source>
</reference>
<keyword evidence="5 6" id="KW-0472">Membrane</keyword>
<dbReference type="PANTHER" id="PTHR10994">
    <property type="entry name" value="RETICULON"/>
    <property type="match status" value="1"/>
</dbReference>
<keyword evidence="3 6" id="KW-0256">Endoplasmic reticulum</keyword>
<protein>
    <recommendedName>
        <fullName evidence="6">Reticulon-like protein</fullName>
    </recommendedName>
</protein>
<sequence>MKAPGGLLELLPIARKPWDNITMEFITYLTNSEGFGTVMVVVDRFSKYGMFTATTRSEAMRRSPFELATGQQPNTPQSLTVDVGLKSPSAYHMVKALEEQVDLARMGYKFDKVPVSCFHVSEETSHQVALSVVSGWNSAVKGLKSLCKGADCMFFLKVALSLLILSILGTISLQSLFAIGIPGSFTLFFIYEKKEEEIDHVLQDIVSFTWKLKSDISGKIFSSAKDQ</sequence>
<evidence type="ECO:0000256" key="2">
    <source>
        <dbReference type="ARBA" id="ARBA00022692"/>
    </source>
</evidence>
<organism evidence="8 9">
    <name type="scientific">Solanum verrucosum</name>
    <dbReference type="NCBI Taxonomy" id="315347"/>
    <lineage>
        <taxon>Eukaryota</taxon>
        <taxon>Viridiplantae</taxon>
        <taxon>Streptophyta</taxon>
        <taxon>Embryophyta</taxon>
        <taxon>Tracheophyta</taxon>
        <taxon>Spermatophyta</taxon>
        <taxon>Magnoliopsida</taxon>
        <taxon>eudicotyledons</taxon>
        <taxon>Gunneridae</taxon>
        <taxon>Pentapetalae</taxon>
        <taxon>asterids</taxon>
        <taxon>lamiids</taxon>
        <taxon>Solanales</taxon>
        <taxon>Solanaceae</taxon>
        <taxon>Solanoideae</taxon>
        <taxon>Solaneae</taxon>
        <taxon>Solanum</taxon>
    </lineage>
</organism>
<evidence type="ECO:0000256" key="1">
    <source>
        <dbReference type="ARBA" id="ARBA00004477"/>
    </source>
</evidence>
<feature type="domain" description="Reticulon" evidence="7">
    <location>
        <begin position="112"/>
        <end position="227"/>
    </location>
</feature>
<dbReference type="InterPro" id="IPR003388">
    <property type="entry name" value="Reticulon"/>
</dbReference>
<dbReference type="EMBL" id="CP133613">
    <property type="protein sequence ID" value="WMV14343.1"/>
    <property type="molecule type" value="Genomic_DNA"/>
</dbReference>
<keyword evidence="4 6" id="KW-1133">Transmembrane helix</keyword>
<evidence type="ECO:0000313" key="9">
    <source>
        <dbReference type="Proteomes" id="UP001234989"/>
    </source>
</evidence>
<dbReference type="Pfam" id="PF02453">
    <property type="entry name" value="Reticulon"/>
    <property type="match status" value="1"/>
</dbReference>
<evidence type="ECO:0000256" key="4">
    <source>
        <dbReference type="ARBA" id="ARBA00022989"/>
    </source>
</evidence>
<dbReference type="GO" id="GO:0009617">
    <property type="term" value="P:response to bacterium"/>
    <property type="evidence" value="ECO:0007669"/>
    <property type="project" value="InterPro"/>
</dbReference>
<dbReference type="GO" id="GO:0005789">
    <property type="term" value="C:endoplasmic reticulum membrane"/>
    <property type="evidence" value="ECO:0007669"/>
    <property type="project" value="UniProtKB-SubCell"/>
</dbReference>
<proteinExistence type="predicted"/>
<evidence type="ECO:0000256" key="5">
    <source>
        <dbReference type="ARBA" id="ARBA00023136"/>
    </source>
</evidence>
<evidence type="ECO:0000256" key="3">
    <source>
        <dbReference type="ARBA" id="ARBA00022824"/>
    </source>
</evidence>
<dbReference type="AlphaFoldDB" id="A0AAF0Q0S2"/>
<dbReference type="InterPro" id="IPR045064">
    <property type="entry name" value="Reticulon-like"/>
</dbReference>